<evidence type="ECO:0000256" key="6">
    <source>
        <dbReference type="NCBIfam" id="TIGR01068"/>
    </source>
</evidence>
<dbReference type="PROSITE" id="PS00194">
    <property type="entry name" value="THIOREDOXIN_1"/>
    <property type="match status" value="1"/>
</dbReference>
<dbReference type="PIRSF" id="PIRSF000077">
    <property type="entry name" value="Thioredoxin"/>
    <property type="match status" value="1"/>
</dbReference>
<dbReference type="SUPFAM" id="SSF52833">
    <property type="entry name" value="Thioredoxin-like"/>
    <property type="match status" value="1"/>
</dbReference>
<keyword evidence="4 9" id="KW-1015">Disulfide bond</keyword>
<reference evidence="11" key="2">
    <citation type="submission" date="2021-04" db="EMBL/GenBank/DDBJ databases">
        <authorList>
            <person name="Gilroy R."/>
        </authorList>
    </citation>
    <scope>NUCLEOTIDE SEQUENCE</scope>
    <source>
        <strain evidence="11">Gambia16-554</strain>
    </source>
</reference>
<dbReference type="InterPro" id="IPR036249">
    <property type="entry name" value="Thioredoxin-like_sf"/>
</dbReference>
<feature type="domain" description="Thioredoxin" evidence="10">
    <location>
        <begin position="1"/>
        <end position="106"/>
    </location>
</feature>
<feature type="disulfide bond" description="Redox-active" evidence="9">
    <location>
        <begin position="30"/>
        <end position="33"/>
    </location>
</feature>
<dbReference type="InterPro" id="IPR013766">
    <property type="entry name" value="Thioredoxin_domain"/>
</dbReference>
<accession>A0A9D2K9X9</accession>
<keyword evidence="2" id="KW-0813">Transport</keyword>
<dbReference type="PRINTS" id="PR00421">
    <property type="entry name" value="THIOREDOXIN"/>
</dbReference>
<evidence type="ECO:0000256" key="4">
    <source>
        <dbReference type="ARBA" id="ARBA00023157"/>
    </source>
</evidence>
<dbReference type="PANTHER" id="PTHR45663">
    <property type="entry name" value="GEO12009P1"/>
    <property type="match status" value="1"/>
</dbReference>
<evidence type="ECO:0000256" key="7">
    <source>
        <dbReference type="PIRNR" id="PIRNR000077"/>
    </source>
</evidence>
<evidence type="ECO:0000313" key="11">
    <source>
        <dbReference type="EMBL" id="HIZ85670.1"/>
    </source>
</evidence>
<dbReference type="NCBIfam" id="TIGR01068">
    <property type="entry name" value="thioredoxin"/>
    <property type="match status" value="1"/>
</dbReference>
<dbReference type="Proteomes" id="UP000824115">
    <property type="component" value="Unassembled WGS sequence"/>
</dbReference>
<gene>
    <name evidence="11" type="primary">trxA</name>
    <name evidence="11" type="ORF">IAC04_04185</name>
</gene>
<proteinExistence type="inferred from homology"/>
<evidence type="ECO:0000256" key="2">
    <source>
        <dbReference type="ARBA" id="ARBA00022448"/>
    </source>
</evidence>
<dbReference type="Pfam" id="PF00085">
    <property type="entry name" value="Thioredoxin"/>
    <property type="match status" value="1"/>
</dbReference>
<dbReference type="GO" id="GO:0045454">
    <property type="term" value="P:cell redox homeostasis"/>
    <property type="evidence" value="ECO:0007669"/>
    <property type="project" value="TreeGrafter"/>
</dbReference>
<reference evidence="11" key="1">
    <citation type="journal article" date="2021" name="PeerJ">
        <title>Extensive microbial diversity within the chicken gut microbiome revealed by metagenomics and culture.</title>
        <authorList>
            <person name="Gilroy R."/>
            <person name="Ravi A."/>
            <person name="Getino M."/>
            <person name="Pursley I."/>
            <person name="Horton D.L."/>
            <person name="Alikhan N.F."/>
            <person name="Baker D."/>
            <person name="Gharbi K."/>
            <person name="Hall N."/>
            <person name="Watson M."/>
            <person name="Adriaenssens E.M."/>
            <person name="Foster-Nyarko E."/>
            <person name="Jarju S."/>
            <person name="Secka A."/>
            <person name="Antonio M."/>
            <person name="Oren A."/>
            <person name="Chaudhuri R.R."/>
            <person name="La Ragione R."/>
            <person name="Hildebrand F."/>
            <person name="Pallen M.J."/>
        </authorList>
    </citation>
    <scope>NUCLEOTIDE SEQUENCE</scope>
    <source>
        <strain evidence="11">Gambia16-554</strain>
    </source>
</reference>
<evidence type="ECO:0000256" key="9">
    <source>
        <dbReference type="PIRSR" id="PIRSR000077-4"/>
    </source>
</evidence>
<organism evidence="11 12">
    <name type="scientific">Candidatus Coprenecus stercoravium</name>
    <dbReference type="NCBI Taxonomy" id="2840735"/>
    <lineage>
        <taxon>Bacteria</taxon>
        <taxon>Pseudomonadati</taxon>
        <taxon>Bacteroidota</taxon>
        <taxon>Bacteroidia</taxon>
        <taxon>Bacteroidales</taxon>
        <taxon>Rikenellaceae</taxon>
        <taxon>Rikenellaceae incertae sedis</taxon>
        <taxon>Candidatus Coprenecus</taxon>
    </lineage>
</organism>
<dbReference type="InterPro" id="IPR017937">
    <property type="entry name" value="Thioredoxin_CS"/>
</dbReference>
<feature type="site" description="Contributes to redox potential value" evidence="8">
    <location>
        <position position="31"/>
    </location>
</feature>
<feature type="active site" description="Nucleophile" evidence="8">
    <location>
        <position position="30"/>
    </location>
</feature>
<evidence type="ECO:0000256" key="8">
    <source>
        <dbReference type="PIRSR" id="PIRSR000077-1"/>
    </source>
</evidence>
<dbReference type="CDD" id="cd02947">
    <property type="entry name" value="TRX_family"/>
    <property type="match status" value="1"/>
</dbReference>
<keyword evidence="5 9" id="KW-0676">Redox-active center</keyword>
<comment type="similarity">
    <text evidence="1 7">Belongs to the thioredoxin family.</text>
</comment>
<sequence length="106" mass="12028">MMVEINDSNFEELVVNSQIPVLLDFWAPWCGPCRMISPIVEELSKEYEGKWFIAKCNVDDSTEVPMKFGIRNIPTLLFFKGGEIKDKLVGSTTKAAIIQKMEAVEK</sequence>
<evidence type="ECO:0000313" key="12">
    <source>
        <dbReference type="Proteomes" id="UP000824115"/>
    </source>
</evidence>
<feature type="site" description="Contributes to redox potential value" evidence="8">
    <location>
        <position position="32"/>
    </location>
</feature>
<evidence type="ECO:0000259" key="10">
    <source>
        <dbReference type="PROSITE" id="PS51352"/>
    </source>
</evidence>
<dbReference type="GO" id="GO:0005829">
    <property type="term" value="C:cytosol"/>
    <property type="evidence" value="ECO:0007669"/>
    <property type="project" value="TreeGrafter"/>
</dbReference>
<dbReference type="Gene3D" id="3.40.30.10">
    <property type="entry name" value="Glutaredoxin"/>
    <property type="match status" value="1"/>
</dbReference>
<feature type="active site" description="Nucleophile" evidence="8">
    <location>
        <position position="33"/>
    </location>
</feature>
<dbReference type="AlphaFoldDB" id="A0A9D2K9X9"/>
<comment type="caution">
    <text evidence="11">The sequence shown here is derived from an EMBL/GenBank/DDBJ whole genome shotgun (WGS) entry which is preliminary data.</text>
</comment>
<feature type="site" description="Deprotonates C-terminal active site Cys" evidence="8">
    <location>
        <position position="24"/>
    </location>
</feature>
<dbReference type="PANTHER" id="PTHR45663:SF11">
    <property type="entry name" value="GEO12009P1"/>
    <property type="match status" value="1"/>
</dbReference>
<protein>
    <recommendedName>
        <fullName evidence="6 7">Thioredoxin</fullName>
    </recommendedName>
</protein>
<evidence type="ECO:0000256" key="3">
    <source>
        <dbReference type="ARBA" id="ARBA00022982"/>
    </source>
</evidence>
<keyword evidence="3" id="KW-0249">Electron transport</keyword>
<dbReference type="GO" id="GO:0015035">
    <property type="term" value="F:protein-disulfide reductase activity"/>
    <property type="evidence" value="ECO:0007669"/>
    <property type="project" value="UniProtKB-UniRule"/>
</dbReference>
<dbReference type="InterPro" id="IPR005746">
    <property type="entry name" value="Thioredoxin"/>
</dbReference>
<evidence type="ECO:0000256" key="5">
    <source>
        <dbReference type="ARBA" id="ARBA00023284"/>
    </source>
</evidence>
<dbReference type="EMBL" id="DXAW01000080">
    <property type="protein sequence ID" value="HIZ85670.1"/>
    <property type="molecule type" value="Genomic_DNA"/>
</dbReference>
<name>A0A9D2K9X9_9BACT</name>
<evidence type="ECO:0000256" key="1">
    <source>
        <dbReference type="ARBA" id="ARBA00008987"/>
    </source>
</evidence>
<dbReference type="PROSITE" id="PS51352">
    <property type="entry name" value="THIOREDOXIN_2"/>
    <property type="match status" value="1"/>
</dbReference>
<dbReference type="FunFam" id="3.40.30.10:FF:000001">
    <property type="entry name" value="Thioredoxin"/>
    <property type="match status" value="1"/>
</dbReference>